<evidence type="ECO:0000256" key="12">
    <source>
        <dbReference type="SAM" id="Phobius"/>
    </source>
</evidence>
<feature type="domain" description="Histidine kinase" evidence="13">
    <location>
        <begin position="210"/>
        <end position="427"/>
    </location>
</feature>
<dbReference type="CDD" id="cd00075">
    <property type="entry name" value="HATPase"/>
    <property type="match status" value="1"/>
</dbReference>
<keyword evidence="9 12" id="KW-1133">Transmembrane helix</keyword>
<keyword evidence="15" id="KW-1185">Reference proteome</keyword>
<dbReference type="GO" id="GO:0005886">
    <property type="term" value="C:plasma membrane"/>
    <property type="evidence" value="ECO:0007669"/>
    <property type="project" value="UniProtKB-SubCell"/>
</dbReference>
<keyword evidence="5" id="KW-0597">Phosphoprotein</keyword>
<dbReference type="EMBL" id="PVXP01000097">
    <property type="protein sequence ID" value="PRR79670.1"/>
    <property type="molecule type" value="Genomic_DNA"/>
</dbReference>
<sequence>MGRELCKNMIEYLKENPLFKRAFITVVSGTMLISMAVCFLHYHMINKIYVNQMNSTVQLVGALARSHPEDEVEIVKTILLKKYNSEDLNYGESIIKKYGYDDEVKAWNDAAFNKNVYDMAIDDLVVFILTLAGGICIFRYCSLRIIEELEEILNVVDKIIDGKFSIKADNDKEGILSQIYSGLYQMTRILELNINKLDREKENIKSLVTDISHQIKTPLSSIKLFNSLLIEDENMNTDERREFLHTIKEEVLKLEWLTGSLIKLSRLEAGMITFKKEKKSIKDTIYKSIKGVYSKALHRNIEIDAEDIDEYFVFHDPRWTKEAIINVLENAIKYTDSGGKINISMIETNFFIRIDIEDNGIGIPKKDFNKIFKRFYRGNSRVVQECEGSGVGLYLTRRILEQQGGNIMVDSEVGKGSRFSLFLQKCK</sequence>
<comment type="caution">
    <text evidence="14">The sequence shown here is derived from an EMBL/GenBank/DDBJ whole genome shotgun (WGS) entry which is preliminary data.</text>
</comment>
<dbReference type="InterPro" id="IPR003594">
    <property type="entry name" value="HATPase_dom"/>
</dbReference>
<dbReference type="InterPro" id="IPR050351">
    <property type="entry name" value="BphY/WalK/GraS-like"/>
</dbReference>
<evidence type="ECO:0000256" key="11">
    <source>
        <dbReference type="ARBA" id="ARBA00023136"/>
    </source>
</evidence>
<dbReference type="PANTHER" id="PTHR45453">
    <property type="entry name" value="PHOSPHATE REGULON SENSOR PROTEIN PHOR"/>
    <property type="match status" value="1"/>
</dbReference>
<evidence type="ECO:0000256" key="1">
    <source>
        <dbReference type="ARBA" id="ARBA00000085"/>
    </source>
</evidence>
<keyword evidence="4" id="KW-1003">Cell membrane</keyword>
<dbReference type="InterPro" id="IPR004358">
    <property type="entry name" value="Sig_transdc_His_kin-like_C"/>
</dbReference>
<keyword evidence="8" id="KW-0418">Kinase</keyword>
<dbReference type="GO" id="GO:0004721">
    <property type="term" value="F:phosphoprotein phosphatase activity"/>
    <property type="evidence" value="ECO:0007669"/>
    <property type="project" value="TreeGrafter"/>
</dbReference>
<dbReference type="InterPro" id="IPR036890">
    <property type="entry name" value="HATPase_C_sf"/>
</dbReference>
<evidence type="ECO:0000259" key="13">
    <source>
        <dbReference type="PROSITE" id="PS50109"/>
    </source>
</evidence>
<dbReference type="GO" id="GO:0000155">
    <property type="term" value="F:phosphorelay sensor kinase activity"/>
    <property type="evidence" value="ECO:0007669"/>
    <property type="project" value="InterPro"/>
</dbReference>
<evidence type="ECO:0000256" key="3">
    <source>
        <dbReference type="ARBA" id="ARBA00012438"/>
    </source>
</evidence>
<evidence type="ECO:0000313" key="14">
    <source>
        <dbReference type="EMBL" id="PRR79670.1"/>
    </source>
</evidence>
<keyword evidence="7 12" id="KW-0812">Transmembrane</keyword>
<dbReference type="PROSITE" id="PS50109">
    <property type="entry name" value="HIS_KIN"/>
    <property type="match status" value="1"/>
</dbReference>
<evidence type="ECO:0000313" key="15">
    <source>
        <dbReference type="Proteomes" id="UP000237798"/>
    </source>
</evidence>
<dbReference type="SUPFAM" id="SSF47384">
    <property type="entry name" value="Homodimeric domain of signal transducing histidine kinase"/>
    <property type="match status" value="1"/>
</dbReference>
<protein>
    <recommendedName>
        <fullName evidence="3">histidine kinase</fullName>
        <ecNumber evidence="3">2.7.13.3</ecNumber>
    </recommendedName>
</protein>
<dbReference type="SUPFAM" id="SSF55874">
    <property type="entry name" value="ATPase domain of HSP90 chaperone/DNA topoisomerase II/histidine kinase"/>
    <property type="match status" value="1"/>
</dbReference>
<dbReference type="InterPro" id="IPR003661">
    <property type="entry name" value="HisK_dim/P_dom"/>
</dbReference>
<dbReference type="Proteomes" id="UP000237798">
    <property type="component" value="Unassembled WGS sequence"/>
</dbReference>
<accession>A0A2T0B710</accession>
<dbReference type="OrthoDB" id="9773956at2"/>
<dbReference type="Gene3D" id="1.10.287.130">
    <property type="match status" value="1"/>
</dbReference>
<comment type="subcellular location">
    <subcellularLocation>
        <location evidence="2">Cell membrane</location>
        <topology evidence="2">Multi-pass membrane protein</topology>
    </subcellularLocation>
</comment>
<dbReference type="CDD" id="cd00082">
    <property type="entry name" value="HisKA"/>
    <property type="match status" value="1"/>
</dbReference>
<evidence type="ECO:0000256" key="7">
    <source>
        <dbReference type="ARBA" id="ARBA00022692"/>
    </source>
</evidence>
<dbReference type="Pfam" id="PF02518">
    <property type="entry name" value="HATPase_c"/>
    <property type="match status" value="1"/>
</dbReference>
<dbReference type="RefSeq" id="WP_106010986.1">
    <property type="nucleotide sequence ID" value="NZ_JALCRC010000058.1"/>
</dbReference>
<feature type="transmembrane region" description="Helical" evidence="12">
    <location>
        <begin position="21"/>
        <end position="45"/>
    </location>
</feature>
<evidence type="ECO:0000256" key="9">
    <source>
        <dbReference type="ARBA" id="ARBA00022989"/>
    </source>
</evidence>
<name>A0A2T0B710_9CLOT</name>
<evidence type="ECO:0000256" key="6">
    <source>
        <dbReference type="ARBA" id="ARBA00022679"/>
    </source>
</evidence>
<keyword evidence="11 12" id="KW-0472">Membrane</keyword>
<dbReference type="PANTHER" id="PTHR45453:SF2">
    <property type="entry name" value="HISTIDINE KINASE"/>
    <property type="match status" value="1"/>
</dbReference>
<gene>
    <name evidence="14" type="primary">phoR_8</name>
    <name evidence="14" type="ORF">CLLU_34510</name>
</gene>
<reference evidence="14 15" key="1">
    <citation type="submission" date="2018-03" db="EMBL/GenBank/DDBJ databases">
        <title>Genome sequence of Clostridium luticellarii DSM 29923.</title>
        <authorList>
            <person name="Poehlein A."/>
            <person name="Daniel R."/>
        </authorList>
    </citation>
    <scope>NUCLEOTIDE SEQUENCE [LARGE SCALE GENOMIC DNA]</scope>
    <source>
        <strain evidence="14 15">DSM 29923</strain>
    </source>
</reference>
<dbReference type="EC" id="2.7.13.3" evidence="3"/>
<proteinExistence type="predicted"/>
<evidence type="ECO:0000256" key="2">
    <source>
        <dbReference type="ARBA" id="ARBA00004651"/>
    </source>
</evidence>
<organism evidence="14 15">
    <name type="scientific">Clostridium luticellarii</name>
    <dbReference type="NCBI Taxonomy" id="1691940"/>
    <lineage>
        <taxon>Bacteria</taxon>
        <taxon>Bacillati</taxon>
        <taxon>Bacillota</taxon>
        <taxon>Clostridia</taxon>
        <taxon>Eubacteriales</taxon>
        <taxon>Clostridiaceae</taxon>
        <taxon>Clostridium</taxon>
    </lineage>
</organism>
<dbReference type="Pfam" id="PF00512">
    <property type="entry name" value="HisKA"/>
    <property type="match status" value="1"/>
</dbReference>
<evidence type="ECO:0000256" key="4">
    <source>
        <dbReference type="ARBA" id="ARBA00022475"/>
    </source>
</evidence>
<dbReference type="GO" id="GO:0016036">
    <property type="term" value="P:cellular response to phosphate starvation"/>
    <property type="evidence" value="ECO:0007669"/>
    <property type="project" value="TreeGrafter"/>
</dbReference>
<dbReference type="FunFam" id="3.30.565.10:FF:000006">
    <property type="entry name" value="Sensor histidine kinase WalK"/>
    <property type="match status" value="1"/>
</dbReference>
<evidence type="ECO:0000256" key="5">
    <source>
        <dbReference type="ARBA" id="ARBA00022553"/>
    </source>
</evidence>
<dbReference type="SMART" id="SM00387">
    <property type="entry name" value="HATPase_c"/>
    <property type="match status" value="1"/>
</dbReference>
<dbReference type="AlphaFoldDB" id="A0A2T0B710"/>
<dbReference type="InterPro" id="IPR036097">
    <property type="entry name" value="HisK_dim/P_sf"/>
</dbReference>
<keyword evidence="6 14" id="KW-0808">Transferase</keyword>
<dbReference type="SMART" id="SM00388">
    <property type="entry name" value="HisKA"/>
    <property type="match status" value="1"/>
</dbReference>
<feature type="transmembrane region" description="Helical" evidence="12">
    <location>
        <begin position="124"/>
        <end position="141"/>
    </location>
</feature>
<evidence type="ECO:0000256" key="8">
    <source>
        <dbReference type="ARBA" id="ARBA00022777"/>
    </source>
</evidence>
<dbReference type="PRINTS" id="PR00344">
    <property type="entry name" value="BCTRLSENSOR"/>
</dbReference>
<keyword evidence="10" id="KW-0902">Two-component regulatory system</keyword>
<comment type="catalytic activity">
    <reaction evidence="1">
        <text>ATP + protein L-histidine = ADP + protein N-phospho-L-histidine.</text>
        <dbReference type="EC" id="2.7.13.3"/>
    </reaction>
</comment>
<dbReference type="InterPro" id="IPR005467">
    <property type="entry name" value="His_kinase_dom"/>
</dbReference>
<evidence type="ECO:0000256" key="10">
    <source>
        <dbReference type="ARBA" id="ARBA00023012"/>
    </source>
</evidence>
<dbReference type="Gene3D" id="3.30.565.10">
    <property type="entry name" value="Histidine kinase-like ATPase, C-terminal domain"/>
    <property type="match status" value="1"/>
</dbReference>